<keyword evidence="3" id="KW-0648">Protein biosynthesis</keyword>
<evidence type="ECO:0000313" key="3">
    <source>
        <dbReference type="EMBL" id="TKI91771.1"/>
    </source>
</evidence>
<organism evidence="3 4">
    <name type="scientific">Bacillus wiedmannii</name>
    <dbReference type="NCBI Taxonomy" id="1890302"/>
    <lineage>
        <taxon>Bacteria</taxon>
        <taxon>Bacillati</taxon>
        <taxon>Bacillota</taxon>
        <taxon>Bacilli</taxon>
        <taxon>Bacillales</taxon>
        <taxon>Bacillaceae</taxon>
        <taxon>Bacillus</taxon>
        <taxon>Bacillus cereus group</taxon>
    </lineage>
</organism>
<dbReference type="GO" id="GO:0003743">
    <property type="term" value="F:translation initiation factor activity"/>
    <property type="evidence" value="ECO:0007669"/>
    <property type="project" value="UniProtKB-KW"/>
</dbReference>
<dbReference type="EMBL" id="SZON01001273">
    <property type="protein sequence ID" value="TKI91771.1"/>
    <property type="molecule type" value="Genomic_DNA"/>
</dbReference>
<feature type="domain" description="Translation initiation factor IF-2 N-terminal" evidence="2">
    <location>
        <begin position="1"/>
        <end position="53"/>
    </location>
</feature>
<sequence>MSKIRVHEYAKQHNISSKDLMTKLKEMNIEVSNHMTMLDDEVVNKLDNAYQTEKPSVADEFEVEEKVVRSKKNSNKKKKKGKGNEDKRQDNFAGRQQTQIVETPDKLTFSGSLTVGELAKKLSKEPSEIIKKLFMLGI</sequence>
<dbReference type="Pfam" id="PF04760">
    <property type="entry name" value="IF2_N"/>
    <property type="match status" value="2"/>
</dbReference>
<dbReference type="InterPro" id="IPR006847">
    <property type="entry name" value="IF2_N"/>
</dbReference>
<feature type="compositionally biased region" description="Basic residues" evidence="1">
    <location>
        <begin position="69"/>
        <end position="81"/>
    </location>
</feature>
<feature type="region of interest" description="Disordered" evidence="1">
    <location>
        <begin position="61"/>
        <end position="104"/>
    </location>
</feature>
<keyword evidence="3" id="KW-0396">Initiation factor</keyword>
<gene>
    <name evidence="3" type="ORF">FC699_21425</name>
</gene>
<evidence type="ECO:0000313" key="4">
    <source>
        <dbReference type="Proteomes" id="UP000305222"/>
    </source>
</evidence>
<protein>
    <submittedName>
        <fullName evidence="3">Translation initiation factor IF-2</fullName>
    </submittedName>
</protein>
<dbReference type="Gene3D" id="1.10.10.2480">
    <property type="match status" value="1"/>
</dbReference>
<dbReference type="Proteomes" id="UP000305222">
    <property type="component" value="Unassembled WGS sequence"/>
</dbReference>
<reference evidence="3 4" key="1">
    <citation type="journal article" date="2019" name="Environ. Microbiol.">
        <title>An active ?-lactamase is a part of an orchestrated cell wall stress resistance network of Bacillus subtilis and related rhizosphere species.</title>
        <authorList>
            <person name="Bucher T."/>
            <person name="Keren-Paz A."/>
            <person name="Hausser J."/>
            <person name="Olender T."/>
            <person name="Cytryn E."/>
            <person name="Kolodkin-Gal I."/>
        </authorList>
    </citation>
    <scope>NUCLEOTIDE SEQUENCE [LARGE SCALE GENOMIC DNA]</scope>
    <source>
        <strain evidence="3 4">I5</strain>
    </source>
</reference>
<dbReference type="AlphaFoldDB" id="A0A4U3AV61"/>
<name>A0A4U3AV61_9BACI</name>
<proteinExistence type="predicted"/>
<evidence type="ECO:0000256" key="1">
    <source>
        <dbReference type="SAM" id="MobiDB-lite"/>
    </source>
</evidence>
<evidence type="ECO:0000259" key="2">
    <source>
        <dbReference type="Pfam" id="PF04760"/>
    </source>
</evidence>
<comment type="caution">
    <text evidence="3">The sequence shown here is derived from an EMBL/GenBank/DDBJ whole genome shotgun (WGS) entry which is preliminary data.</text>
</comment>
<feature type="non-terminal residue" evidence="3">
    <location>
        <position position="138"/>
    </location>
</feature>
<accession>A0A4U3AV61</accession>
<dbReference type="FunFam" id="1.10.10.2480:FF:000001">
    <property type="entry name" value="Translation initiation factor IF-2"/>
    <property type="match status" value="1"/>
</dbReference>
<feature type="domain" description="Translation initiation factor IF-2 N-terminal" evidence="2">
    <location>
        <begin position="113"/>
        <end position="138"/>
    </location>
</feature>